<gene>
    <name evidence="6" type="ORF">PVAND_000173</name>
</gene>
<feature type="chain" id="PRO_5039929377" description="Peptidase S1 domain-containing protein" evidence="4">
    <location>
        <begin position="17"/>
        <end position="237"/>
    </location>
</feature>
<evidence type="ECO:0000313" key="7">
    <source>
        <dbReference type="Proteomes" id="UP001107558"/>
    </source>
</evidence>
<dbReference type="PRINTS" id="PR00722">
    <property type="entry name" value="CHYMOTRYPSIN"/>
</dbReference>
<dbReference type="InterPro" id="IPR001254">
    <property type="entry name" value="Trypsin_dom"/>
</dbReference>
<evidence type="ECO:0000256" key="1">
    <source>
        <dbReference type="ARBA" id="ARBA00023157"/>
    </source>
</evidence>
<dbReference type="InterPro" id="IPR043504">
    <property type="entry name" value="Peptidase_S1_PA_chymotrypsin"/>
</dbReference>
<evidence type="ECO:0000256" key="2">
    <source>
        <dbReference type="ARBA" id="ARBA00023180"/>
    </source>
</evidence>
<dbReference type="InterPro" id="IPR001314">
    <property type="entry name" value="Peptidase_S1A"/>
</dbReference>
<dbReference type="Pfam" id="PF00089">
    <property type="entry name" value="Trypsin"/>
    <property type="match status" value="1"/>
</dbReference>
<accession>A0A9J6BJI6</accession>
<feature type="signal peptide" evidence="4">
    <location>
        <begin position="1"/>
        <end position="16"/>
    </location>
</feature>
<dbReference type="Proteomes" id="UP001107558">
    <property type="component" value="Chromosome 3"/>
</dbReference>
<dbReference type="SMART" id="SM00020">
    <property type="entry name" value="Tryp_SPc"/>
    <property type="match status" value="1"/>
</dbReference>
<keyword evidence="7" id="KW-1185">Reference proteome</keyword>
<sequence length="237" mass="27279">MKISIIILFLFREVFANQNITCGISAKFNPNSKVQNHGDFPWMAALILNKSNDGTQSYLCGGVLISDSRVLTAAHCIHNTKQFLFARDILIAFGGHDINKMFEINRIVEAPKTIYIHHHWLPFNQNYDADIALIVLKNKIHFNDFIQPICIWNSNDVIPATSGFIVGFGKNGYDQNDDGNTRVPKRIQIFIHRNEECIAKERRKNNFSTHKSYLNKFKQRLKRFTTSHYHCGSSHNN</sequence>
<evidence type="ECO:0000313" key="6">
    <source>
        <dbReference type="EMBL" id="KAG5669882.1"/>
    </source>
</evidence>
<evidence type="ECO:0000256" key="4">
    <source>
        <dbReference type="SAM" id="SignalP"/>
    </source>
</evidence>
<dbReference type="SUPFAM" id="SSF50494">
    <property type="entry name" value="Trypsin-like serine proteases"/>
    <property type="match status" value="1"/>
</dbReference>
<dbReference type="PROSITE" id="PS00134">
    <property type="entry name" value="TRYPSIN_HIS"/>
    <property type="match status" value="1"/>
</dbReference>
<organism evidence="6 7">
    <name type="scientific">Polypedilum vanderplanki</name>
    <name type="common">Sleeping chironomid midge</name>
    <dbReference type="NCBI Taxonomy" id="319348"/>
    <lineage>
        <taxon>Eukaryota</taxon>
        <taxon>Metazoa</taxon>
        <taxon>Ecdysozoa</taxon>
        <taxon>Arthropoda</taxon>
        <taxon>Hexapoda</taxon>
        <taxon>Insecta</taxon>
        <taxon>Pterygota</taxon>
        <taxon>Neoptera</taxon>
        <taxon>Endopterygota</taxon>
        <taxon>Diptera</taxon>
        <taxon>Nematocera</taxon>
        <taxon>Chironomoidea</taxon>
        <taxon>Chironomidae</taxon>
        <taxon>Chironominae</taxon>
        <taxon>Polypedilum</taxon>
        <taxon>Polypedilum</taxon>
    </lineage>
</organism>
<dbReference type="InterPro" id="IPR051487">
    <property type="entry name" value="Ser/Thr_Proteases_Immune/Dev"/>
</dbReference>
<dbReference type="Gene3D" id="2.40.10.10">
    <property type="entry name" value="Trypsin-like serine proteases"/>
    <property type="match status" value="2"/>
</dbReference>
<evidence type="ECO:0000259" key="5">
    <source>
        <dbReference type="PROSITE" id="PS50240"/>
    </source>
</evidence>
<dbReference type="OrthoDB" id="238681at2759"/>
<name>A0A9J6BJI6_POLVA</name>
<dbReference type="FunFam" id="2.40.10.10:FF:000068">
    <property type="entry name" value="transmembrane protease serine 2"/>
    <property type="match status" value="1"/>
</dbReference>
<feature type="domain" description="Peptidase S1" evidence="5">
    <location>
        <begin position="20"/>
        <end position="237"/>
    </location>
</feature>
<keyword evidence="1" id="KW-1015">Disulfide bond</keyword>
<dbReference type="EMBL" id="JADBJN010000003">
    <property type="protein sequence ID" value="KAG5669882.1"/>
    <property type="molecule type" value="Genomic_DNA"/>
</dbReference>
<dbReference type="InterPro" id="IPR018114">
    <property type="entry name" value="TRYPSIN_HIS"/>
</dbReference>
<keyword evidence="4" id="KW-0732">Signal</keyword>
<comment type="similarity">
    <text evidence="3">Belongs to the peptidase S1 family. CLIP subfamily.</text>
</comment>
<protein>
    <recommendedName>
        <fullName evidence="5">Peptidase S1 domain-containing protein</fullName>
    </recommendedName>
</protein>
<dbReference type="AlphaFoldDB" id="A0A9J6BJI6"/>
<reference evidence="6" key="1">
    <citation type="submission" date="2021-03" db="EMBL/GenBank/DDBJ databases">
        <title>Chromosome level genome of the anhydrobiotic midge Polypedilum vanderplanki.</title>
        <authorList>
            <person name="Yoshida Y."/>
            <person name="Kikawada T."/>
            <person name="Gusev O."/>
        </authorList>
    </citation>
    <scope>NUCLEOTIDE SEQUENCE</scope>
    <source>
        <strain evidence="6">NIAS01</strain>
        <tissue evidence="6">Whole body or cell culture</tissue>
    </source>
</reference>
<dbReference type="GO" id="GO:0006508">
    <property type="term" value="P:proteolysis"/>
    <property type="evidence" value="ECO:0007669"/>
    <property type="project" value="InterPro"/>
</dbReference>
<dbReference type="InterPro" id="IPR009003">
    <property type="entry name" value="Peptidase_S1_PA"/>
</dbReference>
<comment type="caution">
    <text evidence="6">The sequence shown here is derived from an EMBL/GenBank/DDBJ whole genome shotgun (WGS) entry which is preliminary data.</text>
</comment>
<dbReference type="PANTHER" id="PTHR24256">
    <property type="entry name" value="TRYPTASE-RELATED"/>
    <property type="match status" value="1"/>
</dbReference>
<keyword evidence="2" id="KW-0325">Glycoprotein</keyword>
<proteinExistence type="inferred from homology"/>
<dbReference type="PROSITE" id="PS50240">
    <property type="entry name" value="TRYPSIN_DOM"/>
    <property type="match status" value="1"/>
</dbReference>
<evidence type="ECO:0000256" key="3">
    <source>
        <dbReference type="ARBA" id="ARBA00024195"/>
    </source>
</evidence>
<dbReference type="GO" id="GO:0004252">
    <property type="term" value="F:serine-type endopeptidase activity"/>
    <property type="evidence" value="ECO:0007669"/>
    <property type="project" value="InterPro"/>
</dbReference>